<dbReference type="InterPro" id="IPR013087">
    <property type="entry name" value="Znf_C2H2_type"/>
</dbReference>
<feature type="compositionally biased region" description="Low complexity" evidence="6">
    <location>
        <begin position="407"/>
        <end position="416"/>
    </location>
</feature>
<evidence type="ECO:0000259" key="7">
    <source>
        <dbReference type="PROSITE" id="PS50157"/>
    </source>
</evidence>
<reference evidence="8" key="2">
    <citation type="submission" date="2025-09" db="UniProtKB">
        <authorList>
            <consortium name="Ensembl"/>
        </authorList>
    </citation>
    <scope>IDENTIFICATION</scope>
</reference>
<dbReference type="GO" id="GO:0000981">
    <property type="term" value="F:DNA-binding transcription factor activity, RNA polymerase II-specific"/>
    <property type="evidence" value="ECO:0007669"/>
    <property type="project" value="TreeGrafter"/>
</dbReference>
<keyword evidence="2" id="KW-0677">Repeat</keyword>
<dbReference type="GO" id="GO:0043565">
    <property type="term" value="F:sequence-specific DNA binding"/>
    <property type="evidence" value="ECO:0007669"/>
    <property type="project" value="TreeGrafter"/>
</dbReference>
<feature type="domain" description="C2H2-type" evidence="7">
    <location>
        <begin position="117"/>
        <end position="141"/>
    </location>
</feature>
<keyword evidence="4" id="KW-0862">Zinc</keyword>
<dbReference type="GeneTree" id="ENSGT00940000164771"/>
<dbReference type="Gene3D" id="3.30.160.60">
    <property type="entry name" value="Classic Zinc Finger"/>
    <property type="match status" value="2"/>
</dbReference>
<keyword evidence="9" id="KW-1185">Reference proteome</keyword>
<dbReference type="FunFam" id="3.30.160.60:FF:000256">
    <property type="entry name" value="PLAG1 like zinc finger 2"/>
    <property type="match status" value="1"/>
</dbReference>
<dbReference type="AlphaFoldDB" id="A0A3Q3LFM1"/>
<dbReference type="Pfam" id="PF00096">
    <property type="entry name" value="zf-C2H2"/>
    <property type="match status" value="1"/>
</dbReference>
<keyword evidence="3 5" id="KW-0863">Zinc-finger</keyword>
<protein>
    <submittedName>
        <fullName evidence="8">Zinc finger protein PLAGL2-like</fullName>
    </submittedName>
</protein>
<evidence type="ECO:0000313" key="9">
    <source>
        <dbReference type="Proteomes" id="UP000261640"/>
    </source>
</evidence>
<dbReference type="Proteomes" id="UP000261640">
    <property type="component" value="Unplaced"/>
</dbReference>
<dbReference type="GeneID" id="113146294"/>
<dbReference type="OrthoDB" id="3533395at2759"/>
<dbReference type="GO" id="GO:0008270">
    <property type="term" value="F:zinc ion binding"/>
    <property type="evidence" value="ECO:0007669"/>
    <property type="project" value="UniProtKB-KW"/>
</dbReference>
<name>A0A3Q3LFM1_9TELE</name>
<evidence type="ECO:0000256" key="5">
    <source>
        <dbReference type="PROSITE-ProRule" id="PRU00042"/>
    </source>
</evidence>
<organism evidence="8 9">
    <name type="scientific">Mastacembelus armatus</name>
    <name type="common">zig-zag eel</name>
    <dbReference type="NCBI Taxonomy" id="205130"/>
    <lineage>
        <taxon>Eukaryota</taxon>
        <taxon>Metazoa</taxon>
        <taxon>Chordata</taxon>
        <taxon>Craniata</taxon>
        <taxon>Vertebrata</taxon>
        <taxon>Euteleostomi</taxon>
        <taxon>Actinopterygii</taxon>
        <taxon>Neopterygii</taxon>
        <taxon>Teleostei</taxon>
        <taxon>Neoteleostei</taxon>
        <taxon>Acanthomorphata</taxon>
        <taxon>Anabantaria</taxon>
        <taxon>Synbranchiformes</taxon>
        <taxon>Mastacembelidae</taxon>
        <taxon>Mastacembelus</taxon>
    </lineage>
</organism>
<evidence type="ECO:0000256" key="1">
    <source>
        <dbReference type="ARBA" id="ARBA00022723"/>
    </source>
</evidence>
<sequence length="426" mass="46430">MFHQQDLKSQLQESQTSSRQVFYCQECGKHYNTQLGYRRHLVAAHTAATGLSCPEGAASLLEQLGGHIDRPPPLEGNTNTVVPVRERKYSCERCDRRFYTRKDVRRHAVVHTGRRDFLCPRCAQRFGRRDHLTRHLKKSHAQGSGLMPNCAPSTSLATLTPANQCPVKEEPSPVTSDMGSASKEPMETFSRDMYNSYSMAHPVPTMGHAHGLMQGSLPSSMSVGCHVAPQFSHHNHHRLQSPVTPQQQTYNTMARYQHVSTSYPRTDMDSFLLDLQSAPPPQLNSVNSSTSTSASPQREVLGEGVGAGGDPHLHCRSPGVSSAELSCTTNMDLGPLLGFLPFSLPPYSPHMGMGGVVMSCPPATTNSSPSSTGLSSQATGPFTFFQPPQAHIPQGPVAHGQLPQPYSSPATSTSSSLPHYYQAFQQ</sequence>
<dbReference type="RefSeq" id="XP_026189486.1">
    <property type="nucleotide sequence ID" value="XM_026333701.2"/>
</dbReference>
<evidence type="ECO:0000256" key="6">
    <source>
        <dbReference type="SAM" id="MobiDB-lite"/>
    </source>
</evidence>
<dbReference type="InterPro" id="IPR036236">
    <property type="entry name" value="Znf_C2H2_sf"/>
</dbReference>
<accession>A0A3Q3LFM1</accession>
<feature type="domain" description="C2H2-type" evidence="7">
    <location>
        <begin position="22"/>
        <end position="50"/>
    </location>
</feature>
<dbReference type="GO" id="GO:0005634">
    <property type="term" value="C:nucleus"/>
    <property type="evidence" value="ECO:0007669"/>
    <property type="project" value="TreeGrafter"/>
</dbReference>
<evidence type="ECO:0000313" key="8">
    <source>
        <dbReference type="Ensembl" id="ENSMAMP00000012933.1"/>
    </source>
</evidence>
<proteinExistence type="predicted"/>
<dbReference type="FunCoup" id="A0A3Q3LFM1">
    <property type="interactions" value="2"/>
</dbReference>
<dbReference type="STRING" id="205130.ENSMAMP00000012933"/>
<reference evidence="8" key="1">
    <citation type="submission" date="2025-08" db="UniProtKB">
        <authorList>
            <consortium name="Ensembl"/>
        </authorList>
    </citation>
    <scope>IDENTIFICATION</scope>
</reference>
<dbReference type="SUPFAM" id="SSF57667">
    <property type="entry name" value="beta-beta-alpha zinc fingers"/>
    <property type="match status" value="1"/>
</dbReference>
<dbReference type="Ensembl" id="ENSMAMT00000013285.2">
    <property type="protein sequence ID" value="ENSMAMP00000012933.1"/>
    <property type="gene ID" value="ENSMAMG00000008780.2"/>
</dbReference>
<feature type="region of interest" description="Disordered" evidence="6">
    <location>
        <begin position="363"/>
        <end position="417"/>
    </location>
</feature>
<evidence type="ECO:0000256" key="4">
    <source>
        <dbReference type="ARBA" id="ARBA00022833"/>
    </source>
</evidence>
<evidence type="ECO:0000256" key="2">
    <source>
        <dbReference type="ARBA" id="ARBA00022737"/>
    </source>
</evidence>
<dbReference type="InParanoid" id="A0A3Q3LFM1"/>
<dbReference type="PANTHER" id="PTHR24408">
    <property type="entry name" value="ZINC FINGER PROTEIN"/>
    <property type="match status" value="1"/>
</dbReference>
<keyword evidence="1" id="KW-0479">Metal-binding</keyword>
<feature type="domain" description="C2H2-type" evidence="7">
    <location>
        <begin position="89"/>
        <end position="116"/>
    </location>
</feature>
<dbReference type="PROSITE" id="PS50157">
    <property type="entry name" value="ZINC_FINGER_C2H2_2"/>
    <property type="match status" value="3"/>
</dbReference>
<dbReference type="SMART" id="SM00355">
    <property type="entry name" value="ZnF_C2H2"/>
    <property type="match status" value="3"/>
</dbReference>
<feature type="compositionally biased region" description="Low complexity" evidence="6">
    <location>
        <begin position="363"/>
        <end position="379"/>
    </location>
</feature>
<evidence type="ECO:0000256" key="3">
    <source>
        <dbReference type="ARBA" id="ARBA00022771"/>
    </source>
</evidence>
<dbReference type="PANTHER" id="PTHR24408:SF20">
    <property type="entry name" value="ZINC FINGER PROTEIN PLAGL2"/>
    <property type="match status" value="1"/>
</dbReference>
<dbReference type="PROSITE" id="PS00028">
    <property type="entry name" value="ZINC_FINGER_C2H2_1"/>
    <property type="match status" value="3"/>
</dbReference>
<feature type="region of interest" description="Disordered" evidence="6">
    <location>
        <begin position="276"/>
        <end position="311"/>
    </location>
</feature>
<feature type="compositionally biased region" description="Low complexity" evidence="6">
    <location>
        <begin position="284"/>
        <end position="295"/>
    </location>
</feature>